<dbReference type="GO" id="GO:0015288">
    <property type="term" value="F:porin activity"/>
    <property type="evidence" value="ECO:0007669"/>
    <property type="project" value="UniProtKB-KW"/>
</dbReference>
<evidence type="ECO:0000256" key="3">
    <source>
        <dbReference type="ARBA" id="ARBA00022448"/>
    </source>
</evidence>
<keyword evidence="3" id="KW-0813">Transport</keyword>
<protein>
    <submittedName>
        <fullName evidence="13">Major outer membrane protein P.IB</fullName>
    </submittedName>
</protein>
<evidence type="ECO:0000313" key="14">
    <source>
        <dbReference type="Proteomes" id="UP000645257"/>
    </source>
</evidence>
<comment type="caution">
    <text evidence="13">The sequence shown here is derived from an EMBL/GenBank/DDBJ whole genome shotgun (WGS) entry which is preliminary data.</text>
</comment>
<keyword evidence="5" id="KW-0812">Transmembrane</keyword>
<keyword evidence="10" id="KW-0998">Cell outer membrane</keyword>
<dbReference type="Proteomes" id="UP000645257">
    <property type="component" value="Unassembled WGS sequence"/>
</dbReference>
<keyword evidence="7" id="KW-0406">Ion transport</keyword>
<evidence type="ECO:0000256" key="10">
    <source>
        <dbReference type="ARBA" id="ARBA00023237"/>
    </source>
</evidence>
<dbReference type="Gene3D" id="2.40.160.10">
    <property type="entry name" value="Porin"/>
    <property type="match status" value="1"/>
</dbReference>
<reference evidence="13" key="2">
    <citation type="submission" date="2020-09" db="EMBL/GenBank/DDBJ databases">
        <authorList>
            <person name="Sun Q."/>
            <person name="Kim S."/>
        </authorList>
    </citation>
    <scope>NUCLEOTIDE SEQUENCE</scope>
    <source>
        <strain evidence="13">KCTC 32182</strain>
    </source>
</reference>
<evidence type="ECO:0000256" key="2">
    <source>
        <dbReference type="ARBA" id="ARBA00011233"/>
    </source>
</evidence>
<dbReference type="GO" id="GO:0046930">
    <property type="term" value="C:pore complex"/>
    <property type="evidence" value="ECO:0007669"/>
    <property type="project" value="UniProtKB-KW"/>
</dbReference>
<organism evidence="13 14">
    <name type="scientific">Paludibacterium paludis</name>
    <dbReference type="NCBI Taxonomy" id="1225769"/>
    <lineage>
        <taxon>Bacteria</taxon>
        <taxon>Pseudomonadati</taxon>
        <taxon>Pseudomonadota</taxon>
        <taxon>Betaproteobacteria</taxon>
        <taxon>Neisseriales</taxon>
        <taxon>Chromobacteriaceae</taxon>
        <taxon>Paludibacterium</taxon>
    </lineage>
</organism>
<dbReference type="RefSeq" id="WP_229804594.1">
    <property type="nucleotide sequence ID" value="NZ_BMYX01000007.1"/>
</dbReference>
<evidence type="ECO:0000256" key="6">
    <source>
        <dbReference type="ARBA" id="ARBA00022729"/>
    </source>
</evidence>
<reference evidence="13" key="1">
    <citation type="journal article" date="2014" name="Int. J. Syst. Evol. Microbiol.">
        <title>Complete genome sequence of Corynebacterium casei LMG S-19264T (=DSM 44701T), isolated from a smear-ripened cheese.</title>
        <authorList>
            <consortium name="US DOE Joint Genome Institute (JGI-PGF)"/>
            <person name="Walter F."/>
            <person name="Albersmeier A."/>
            <person name="Kalinowski J."/>
            <person name="Ruckert C."/>
        </authorList>
    </citation>
    <scope>NUCLEOTIDE SEQUENCE</scope>
    <source>
        <strain evidence="13">KCTC 32182</strain>
    </source>
</reference>
<evidence type="ECO:0000259" key="12">
    <source>
        <dbReference type="Pfam" id="PF13609"/>
    </source>
</evidence>
<feature type="chain" id="PRO_5037433840" evidence="11">
    <location>
        <begin position="23"/>
        <end position="386"/>
    </location>
</feature>
<dbReference type="GO" id="GO:0009279">
    <property type="term" value="C:cell outer membrane"/>
    <property type="evidence" value="ECO:0007669"/>
    <property type="project" value="UniProtKB-SubCell"/>
</dbReference>
<name>A0A918U9U0_9NEIS</name>
<dbReference type="PRINTS" id="PR00184">
    <property type="entry name" value="NEISSPPORIN"/>
</dbReference>
<comment type="subunit">
    <text evidence="2">Homotrimer.</text>
</comment>
<dbReference type="InterPro" id="IPR001702">
    <property type="entry name" value="Porin_Gram-ve"/>
</dbReference>
<dbReference type="InterPro" id="IPR023614">
    <property type="entry name" value="Porin_dom_sf"/>
</dbReference>
<evidence type="ECO:0000256" key="7">
    <source>
        <dbReference type="ARBA" id="ARBA00023065"/>
    </source>
</evidence>
<dbReference type="PRINTS" id="PR00182">
    <property type="entry name" value="ECOLNEIPORIN"/>
</dbReference>
<evidence type="ECO:0000256" key="1">
    <source>
        <dbReference type="ARBA" id="ARBA00004571"/>
    </source>
</evidence>
<dbReference type="InterPro" id="IPR033900">
    <property type="entry name" value="Gram_neg_porin_domain"/>
</dbReference>
<keyword evidence="4" id="KW-1134">Transmembrane beta strand</keyword>
<gene>
    <name evidence="13" type="primary">porB</name>
    <name evidence="13" type="ORF">GCM10011289_16060</name>
</gene>
<evidence type="ECO:0000256" key="8">
    <source>
        <dbReference type="ARBA" id="ARBA00023114"/>
    </source>
</evidence>
<dbReference type="AlphaFoldDB" id="A0A918U9U0"/>
<proteinExistence type="predicted"/>
<feature type="signal peptide" evidence="11">
    <location>
        <begin position="1"/>
        <end position="22"/>
    </location>
</feature>
<dbReference type="PANTHER" id="PTHR34501">
    <property type="entry name" value="PROTEIN YDDL-RELATED"/>
    <property type="match status" value="1"/>
</dbReference>
<dbReference type="CDD" id="cd00342">
    <property type="entry name" value="gram_neg_porins"/>
    <property type="match status" value="1"/>
</dbReference>
<evidence type="ECO:0000313" key="13">
    <source>
        <dbReference type="EMBL" id="GGY13530.1"/>
    </source>
</evidence>
<keyword evidence="8" id="KW-0626">Porin</keyword>
<dbReference type="PANTHER" id="PTHR34501:SF9">
    <property type="entry name" value="MAJOR OUTER MEMBRANE PROTEIN P.IA"/>
    <property type="match status" value="1"/>
</dbReference>
<evidence type="ECO:0000256" key="4">
    <source>
        <dbReference type="ARBA" id="ARBA00022452"/>
    </source>
</evidence>
<dbReference type="Pfam" id="PF13609">
    <property type="entry name" value="Porin_4"/>
    <property type="match status" value="1"/>
</dbReference>
<sequence length="386" mass="40534">MMKKKLIAVALTAGFTAPAAMADVTLYGFLQGGVESVKATGAAANGGNEYASRTRVSDQNSRLGFKGTEDLGNGTKAIWQIESSLRNFEQGGVNDVNQSATFGTRNTFVGLDNAELGTLRLGQYDSAYKVFTSKAADNLMGDTTADTHGSSSIAGRGEARLKNSVHYTTPNWNGFQAGVSYGVDEDRAADANDASRKTKRDRWSLGAAYTLGTLVIAAGYDRQADSAGYGGSTKTNGKKTAYWQLASSYKFDFGTTIAASYEKGSYGNTAGSDLKQSGYTVAVSQDIGAAVVGLSYNKLGNLSNAANPNDYAAKQWVLGARYNLSKSTSLYGYYTQIKNNAAAKVNFANNPLVVKAAAPNSDGSFNNNLSAGNKLTAIGAGLKIAF</sequence>
<comment type="subcellular location">
    <subcellularLocation>
        <location evidence="1">Cell outer membrane</location>
        <topology evidence="1">Multi-pass membrane protein</topology>
    </subcellularLocation>
</comment>
<evidence type="ECO:0000256" key="5">
    <source>
        <dbReference type="ARBA" id="ARBA00022692"/>
    </source>
</evidence>
<dbReference type="InterPro" id="IPR002299">
    <property type="entry name" value="Porin_Neis"/>
</dbReference>
<accession>A0A918U9U0</accession>
<dbReference type="SUPFAM" id="SSF56935">
    <property type="entry name" value="Porins"/>
    <property type="match status" value="1"/>
</dbReference>
<evidence type="ECO:0000256" key="9">
    <source>
        <dbReference type="ARBA" id="ARBA00023136"/>
    </source>
</evidence>
<keyword evidence="6 11" id="KW-0732">Signal</keyword>
<dbReference type="GO" id="GO:0034220">
    <property type="term" value="P:monoatomic ion transmembrane transport"/>
    <property type="evidence" value="ECO:0007669"/>
    <property type="project" value="InterPro"/>
</dbReference>
<feature type="domain" description="Porin" evidence="12">
    <location>
        <begin position="10"/>
        <end position="341"/>
    </location>
</feature>
<evidence type="ECO:0000256" key="11">
    <source>
        <dbReference type="SAM" id="SignalP"/>
    </source>
</evidence>
<keyword evidence="14" id="KW-1185">Reference proteome</keyword>
<dbReference type="InterPro" id="IPR050298">
    <property type="entry name" value="Gram-neg_bact_OMP"/>
</dbReference>
<dbReference type="EMBL" id="BMYX01000007">
    <property type="protein sequence ID" value="GGY13530.1"/>
    <property type="molecule type" value="Genomic_DNA"/>
</dbReference>
<keyword evidence="9" id="KW-0472">Membrane</keyword>